<proteinExistence type="predicted"/>
<dbReference type="InterPro" id="IPR011032">
    <property type="entry name" value="GroES-like_sf"/>
</dbReference>
<feature type="domain" description="Alcohol dehydrogenase-like N-terminal" evidence="2">
    <location>
        <begin position="26"/>
        <end position="71"/>
    </location>
</feature>
<accession>A0A523RSQ0</accession>
<dbReference type="SUPFAM" id="SSF50129">
    <property type="entry name" value="GroES-like"/>
    <property type="match status" value="1"/>
</dbReference>
<comment type="caution">
    <text evidence="3">The sequence shown here is derived from an EMBL/GenBank/DDBJ whole genome shotgun (WGS) entry which is preliminary data.</text>
</comment>
<evidence type="ECO:0000313" key="4">
    <source>
        <dbReference type="Proteomes" id="UP000316360"/>
    </source>
</evidence>
<keyword evidence="1" id="KW-0560">Oxidoreductase</keyword>
<dbReference type="AlphaFoldDB" id="A0A523RSQ0"/>
<organism evidence="3 4">
    <name type="scientific">Aerophobetes bacterium</name>
    <dbReference type="NCBI Taxonomy" id="2030807"/>
    <lineage>
        <taxon>Bacteria</taxon>
        <taxon>Candidatus Aerophobota</taxon>
    </lineage>
</organism>
<dbReference type="InterPro" id="IPR050129">
    <property type="entry name" value="Zn_alcohol_dh"/>
</dbReference>
<dbReference type="GO" id="GO:0016491">
    <property type="term" value="F:oxidoreductase activity"/>
    <property type="evidence" value="ECO:0007669"/>
    <property type="project" value="UniProtKB-KW"/>
</dbReference>
<gene>
    <name evidence="3" type="ORF">E3J84_05965</name>
</gene>
<dbReference type="Gene3D" id="3.90.180.10">
    <property type="entry name" value="Medium-chain alcohol dehydrogenases, catalytic domain"/>
    <property type="match status" value="1"/>
</dbReference>
<dbReference type="EMBL" id="SOKJ01000342">
    <property type="protein sequence ID" value="TET08671.1"/>
    <property type="molecule type" value="Genomic_DNA"/>
</dbReference>
<protein>
    <submittedName>
        <fullName evidence="3">Zn-dependent alcohol dehydrogenase</fullName>
    </submittedName>
</protein>
<reference evidence="3 4" key="1">
    <citation type="submission" date="2019-03" db="EMBL/GenBank/DDBJ databases">
        <title>Metabolic potential of uncultured bacteria and archaea associated with petroleum seepage in deep-sea sediments.</title>
        <authorList>
            <person name="Dong X."/>
            <person name="Hubert C."/>
        </authorList>
    </citation>
    <scope>NUCLEOTIDE SEQUENCE [LARGE SCALE GENOMIC DNA]</scope>
    <source>
        <strain evidence="3">E44_bin7</strain>
    </source>
</reference>
<dbReference type="Proteomes" id="UP000316360">
    <property type="component" value="Unassembled WGS sequence"/>
</dbReference>
<feature type="non-terminal residue" evidence="3">
    <location>
        <position position="71"/>
    </location>
</feature>
<dbReference type="PANTHER" id="PTHR43401:SF2">
    <property type="entry name" value="L-THREONINE 3-DEHYDROGENASE"/>
    <property type="match status" value="1"/>
</dbReference>
<sequence>MKAIVKYKKGDGFIELREVARPTVNSEEVLIKVKTAGICGTDIHILHDEFEYSPPVIMGHEFSGEIVEVGE</sequence>
<dbReference type="Pfam" id="PF08240">
    <property type="entry name" value="ADH_N"/>
    <property type="match status" value="1"/>
</dbReference>
<evidence type="ECO:0000256" key="1">
    <source>
        <dbReference type="ARBA" id="ARBA00023002"/>
    </source>
</evidence>
<dbReference type="InterPro" id="IPR013154">
    <property type="entry name" value="ADH-like_N"/>
</dbReference>
<dbReference type="PANTHER" id="PTHR43401">
    <property type="entry name" value="L-THREONINE 3-DEHYDROGENASE"/>
    <property type="match status" value="1"/>
</dbReference>
<name>A0A523RSQ0_UNCAE</name>
<evidence type="ECO:0000259" key="2">
    <source>
        <dbReference type="Pfam" id="PF08240"/>
    </source>
</evidence>
<evidence type="ECO:0000313" key="3">
    <source>
        <dbReference type="EMBL" id="TET08671.1"/>
    </source>
</evidence>